<reference evidence="1 2" key="1">
    <citation type="submission" date="2016-10" db="EMBL/GenBank/DDBJ databases">
        <authorList>
            <person name="de Groot N.N."/>
        </authorList>
    </citation>
    <scope>NUCLEOTIDE SEQUENCE [LARGE SCALE GENOMIC DNA]</scope>
    <source>
        <strain evidence="1 2">DSM 23042</strain>
    </source>
</reference>
<dbReference type="OrthoDB" id="7828546at2"/>
<sequence length="385" mass="42519">MHTTDDNLYALLERLPRSTSSRPQSGFAAASAVARAHSSLIDEIFKCLKNHQDLSYEGQLFFDIGQLHIHPYTGAISLAAYAVSQGPSRAINWYRGVINTESARIRHAGLISGLMVKEKLDFSNGVSILPFEQAGDSPQVTTFRSLSMAHPLQNVLGTHFNALAFKEIRHDRTEKVPKQPINHGVISAIEDVLIGCILNKGLAPALTVNWTEFLDPELQAAEASWGTAGFPQEAPVSSGRVLQSNDLPNIELFLAMMPALKEKMRVALSRVGLARRKHTCANKAIEYSIALEALLSDGNTEMTHKIATRAAIILGESYEERAQYRKLIKNLYKVRSRAVHGEDVSKDNDFDIIEESEDAISNLLLVAAKRGKEFDFDQIDLNGEV</sequence>
<proteinExistence type="predicted"/>
<evidence type="ECO:0000313" key="1">
    <source>
        <dbReference type="EMBL" id="SER95467.1"/>
    </source>
</evidence>
<dbReference type="AlphaFoldDB" id="A0A1H9TEJ5"/>
<protein>
    <submittedName>
        <fullName evidence="1">Uncharacterized protein</fullName>
    </submittedName>
</protein>
<evidence type="ECO:0000313" key="2">
    <source>
        <dbReference type="Proteomes" id="UP000198885"/>
    </source>
</evidence>
<name>A0A1H9TEJ5_9RHOB</name>
<organism evidence="1 2">
    <name type="scientific">Tranquillimonas rosea</name>
    <dbReference type="NCBI Taxonomy" id="641238"/>
    <lineage>
        <taxon>Bacteria</taxon>
        <taxon>Pseudomonadati</taxon>
        <taxon>Pseudomonadota</taxon>
        <taxon>Alphaproteobacteria</taxon>
        <taxon>Rhodobacterales</taxon>
        <taxon>Roseobacteraceae</taxon>
        <taxon>Tranquillimonas</taxon>
    </lineage>
</organism>
<keyword evidence="2" id="KW-1185">Reference proteome</keyword>
<gene>
    <name evidence="1" type="ORF">SAMN04490244_104129</name>
</gene>
<accession>A0A1H9TEJ5</accession>
<dbReference type="RefSeq" id="WP_143071503.1">
    <property type="nucleotide sequence ID" value="NZ_FOGU01000004.1"/>
</dbReference>
<dbReference type="EMBL" id="FOGU01000004">
    <property type="protein sequence ID" value="SER95467.1"/>
    <property type="molecule type" value="Genomic_DNA"/>
</dbReference>
<dbReference type="Proteomes" id="UP000198885">
    <property type="component" value="Unassembled WGS sequence"/>
</dbReference>